<feature type="domain" description="HMA" evidence="3">
    <location>
        <begin position="163"/>
        <end position="214"/>
    </location>
</feature>
<dbReference type="PROSITE" id="PS50846">
    <property type="entry name" value="HMA_2"/>
    <property type="match status" value="2"/>
</dbReference>
<reference evidence="4 5" key="2">
    <citation type="submission" date="2018-11" db="EMBL/GenBank/DDBJ databases">
        <authorList>
            <consortium name="Pathogen Informatics"/>
        </authorList>
    </citation>
    <scope>NUCLEOTIDE SEQUENCE [LARGE SCALE GENOMIC DNA]</scope>
    <source>
        <strain evidence="4 5">Costa Rica</strain>
    </source>
</reference>
<dbReference type="PANTHER" id="PTHR43520">
    <property type="entry name" value="ATP7, ISOFORM B"/>
    <property type="match status" value="1"/>
</dbReference>
<keyword evidence="2" id="KW-1133">Transmembrane helix</keyword>
<dbReference type="InterPro" id="IPR006121">
    <property type="entry name" value="HMA_dom"/>
</dbReference>
<feature type="domain" description="HMA" evidence="3">
    <location>
        <begin position="51"/>
        <end position="135"/>
    </location>
</feature>
<feature type="transmembrane region" description="Helical" evidence="2">
    <location>
        <begin position="92"/>
        <end position="113"/>
    </location>
</feature>
<dbReference type="GO" id="GO:0043682">
    <property type="term" value="F:P-type divalent copper transporter activity"/>
    <property type="evidence" value="ECO:0007669"/>
    <property type="project" value="TreeGrafter"/>
</dbReference>
<dbReference type="GO" id="GO:0005507">
    <property type="term" value="F:copper ion binding"/>
    <property type="evidence" value="ECO:0007669"/>
    <property type="project" value="TreeGrafter"/>
</dbReference>
<gene>
    <name evidence="4" type="ORF">ACOC_LOCUS9212</name>
</gene>
<evidence type="ECO:0000313" key="6">
    <source>
        <dbReference type="WBParaSite" id="ACOC_0000921101-mRNA-1"/>
    </source>
</evidence>
<evidence type="ECO:0000313" key="5">
    <source>
        <dbReference type="Proteomes" id="UP000267027"/>
    </source>
</evidence>
<sequence length="214" mass="23461">MANEYNANRCLLDDSLLESQVSPVTNARKPYLSVSQEAVEKPENGDKVPLQAAVITIKGMTCHSCVNNIQDTMRSRPGIHSCKVSLYNAEGIFTFFPLQSFIFLVLSLGIVVFDPSIWSGASVAESIDDMGFEAKLEHSYNGLLLFSSISRDEAAELSNTYRRKTTVSIKGMVCKACVNNIQDTTMKRPGVFSVVVSLEMEEGTLSGNNSVNFL</sequence>
<evidence type="ECO:0000256" key="1">
    <source>
        <dbReference type="ARBA" id="ARBA00022967"/>
    </source>
</evidence>
<dbReference type="GO" id="GO:0055070">
    <property type="term" value="P:copper ion homeostasis"/>
    <property type="evidence" value="ECO:0007669"/>
    <property type="project" value="TreeGrafter"/>
</dbReference>
<dbReference type="CDD" id="cd00371">
    <property type="entry name" value="HMA"/>
    <property type="match status" value="2"/>
</dbReference>
<accession>A0A0R3PTS1</accession>
<keyword evidence="2" id="KW-0472">Membrane</keyword>
<keyword evidence="1" id="KW-1278">Translocase</keyword>
<evidence type="ECO:0000256" key="2">
    <source>
        <dbReference type="SAM" id="Phobius"/>
    </source>
</evidence>
<dbReference type="SUPFAM" id="SSF55008">
    <property type="entry name" value="HMA, heavy metal-associated domain"/>
    <property type="match status" value="2"/>
</dbReference>
<dbReference type="Gene3D" id="3.30.70.100">
    <property type="match status" value="2"/>
</dbReference>
<dbReference type="STRING" id="334426.A0A0R3PTS1"/>
<dbReference type="AlphaFoldDB" id="A0A0R3PTS1"/>
<protein>
    <submittedName>
        <fullName evidence="6">HMA domain-containing protein</fullName>
    </submittedName>
</protein>
<dbReference type="PANTHER" id="PTHR43520:SF8">
    <property type="entry name" value="P-TYPE CU(+) TRANSPORTER"/>
    <property type="match status" value="1"/>
</dbReference>
<evidence type="ECO:0000259" key="3">
    <source>
        <dbReference type="PROSITE" id="PS50846"/>
    </source>
</evidence>
<name>A0A0R3PTS1_ANGCS</name>
<dbReference type="WBParaSite" id="ACOC_0000921101-mRNA-1">
    <property type="protein sequence ID" value="ACOC_0000921101-mRNA-1"/>
    <property type="gene ID" value="ACOC_0000921101"/>
</dbReference>
<keyword evidence="2" id="KW-0812">Transmembrane</keyword>
<dbReference type="OrthoDB" id="432719at2759"/>
<dbReference type="Proteomes" id="UP000267027">
    <property type="component" value="Unassembled WGS sequence"/>
</dbReference>
<evidence type="ECO:0000313" key="4">
    <source>
        <dbReference type="EMBL" id="VDM60797.1"/>
    </source>
</evidence>
<organism evidence="6">
    <name type="scientific">Angiostrongylus costaricensis</name>
    <name type="common">Nematode worm</name>
    <dbReference type="NCBI Taxonomy" id="334426"/>
    <lineage>
        <taxon>Eukaryota</taxon>
        <taxon>Metazoa</taxon>
        <taxon>Ecdysozoa</taxon>
        <taxon>Nematoda</taxon>
        <taxon>Chromadorea</taxon>
        <taxon>Rhabditida</taxon>
        <taxon>Rhabditina</taxon>
        <taxon>Rhabditomorpha</taxon>
        <taxon>Strongyloidea</taxon>
        <taxon>Metastrongylidae</taxon>
        <taxon>Angiostrongylus</taxon>
    </lineage>
</organism>
<dbReference type="EMBL" id="UYYA01004264">
    <property type="protein sequence ID" value="VDM60797.1"/>
    <property type="molecule type" value="Genomic_DNA"/>
</dbReference>
<reference evidence="6" key="1">
    <citation type="submission" date="2017-02" db="UniProtKB">
        <authorList>
            <consortium name="WormBaseParasite"/>
        </authorList>
    </citation>
    <scope>IDENTIFICATION</scope>
</reference>
<dbReference type="Pfam" id="PF00403">
    <property type="entry name" value="HMA"/>
    <property type="match status" value="2"/>
</dbReference>
<dbReference type="GO" id="GO:0016020">
    <property type="term" value="C:membrane"/>
    <property type="evidence" value="ECO:0007669"/>
    <property type="project" value="TreeGrafter"/>
</dbReference>
<keyword evidence="5" id="KW-1185">Reference proteome</keyword>
<proteinExistence type="predicted"/>
<dbReference type="InterPro" id="IPR036163">
    <property type="entry name" value="HMA_dom_sf"/>
</dbReference>